<evidence type="ECO:0000313" key="2">
    <source>
        <dbReference type="Proteomes" id="UP000478052"/>
    </source>
</evidence>
<dbReference type="Gene3D" id="3.90.70.10">
    <property type="entry name" value="Cysteine proteinases"/>
    <property type="match status" value="1"/>
</dbReference>
<dbReference type="SUPFAM" id="SSF54001">
    <property type="entry name" value="Cysteine proteinases"/>
    <property type="match status" value="1"/>
</dbReference>
<dbReference type="OrthoDB" id="6608392at2759"/>
<dbReference type="Proteomes" id="UP000478052">
    <property type="component" value="Unassembled WGS sequence"/>
</dbReference>
<sequence>MKFAIINSDQHFNIAYTNIQVTVGHVILEQSEIWTTRQYYIPTLQQQQDCIEFLEAIMDRSRPKFESLFGFQELYTIRCNTCNHTTVNNAPTSLILHFPQHRSQILQTLFSTNQNVWNTLDDYKYNNCNNIGGSEDKHQIIEENEYIVIQLKLFIPTFVNGQFVPKKITDLKLSGIPTSILEIAGAQYKTQAAILHTYGKKHELWPLYCIPETRNFQLGLC</sequence>
<reference evidence="1 2" key="1">
    <citation type="submission" date="2019-08" db="EMBL/GenBank/DDBJ databases">
        <title>Whole genome of Aphis craccivora.</title>
        <authorList>
            <person name="Voronova N.V."/>
            <person name="Shulinski R.S."/>
            <person name="Bandarenka Y.V."/>
            <person name="Zhorov D.G."/>
            <person name="Warner D."/>
        </authorList>
    </citation>
    <scope>NUCLEOTIDE SEQUENCE [LARGE SCALE GENOMIC DNA]</scope>
    <source>
        <strain evidence="1">180601</strain>
        <tissue evidence="1">Whole Body</tissue>
    </source>
</reference>
<name>A0A6G0W252_APHCR</name>
<keyword evidence="1" id="KW-0378">Hydrolase</keyword>
<keyword evidence="2" id="KW-1185">Reference proteome</keyword>
<dbReference type="AlphaFoldDB" id="A0A6G0W252"/>
<dbReference type="InterPro" id="IPR038765">
    <property type="entry name" value="Papain-like_cys_pep_sf"/>
</dbReference>
<organism evidence="1 2">
    <name type="scientific">Aphis craccivora</name>
    <name type="common">Cowpea aphid</name>
    <dbReference type="NCBI Taxonomy" id="307492"/>
    <lineage>
        <taxon>Eukaryota</taxon>
        <taxon>Metazoa</taxon>
        <taxon>Ecdysozoa</taxon>
        <taxon>Arthropoda</taxon>
        <taxon>Hexapoda</taxon>
        <taxon>Insecta</taxon>
        <taxon>Pterygota</taxon>
        <taxon>Neoptera</taxon>
        <taxon>Paraneoptera</taxon>
        <taxon>Hemiptera</taxon>
        <taxon>Sternorrhyncha</taxon>
        <taxon>Aphidomorpha</taxon>
        <taxon>Aphidoidea</taxon>
        <taxon>Aphididae</taxon>
        <taxon>Aphidini</taxon>
        <taxon>Aphis</taxon>
        <taxon>Aphis</taxon>
    </lineage>
</organism>
<proteinExistence type="predicted"/>
<protein>
    <submittedName>
        <fullName evidence="1">Ubiquitin carboxyl-terminal hydrolase 25-like</fullName>
    </submittedName>
</protein>
<gene>
    <name evidence="1" type="ORF">FWK35_00033050</name>
</gene>
<evidence type="ECO:0000313" key="1">
    <source>
        <dbReference type="EMBL" id="KAF0720664.1"/>
    </source>
</evidence>
<comment type="caution">
    <text evidence="1">The sequence shown here is derived from an EMBL/GenBank/DDBJ whole genome shotgun (WGS) entry which is preliminary data.</text>
</comment>
<dbReference type="EMBL" id="VUJU01009415">
    <property type="protein sequence ID" value="KAF0720664.1"/>
    <property type="molecule type" value="Genomic_DNA"/>
</dbReference>
<dbReference type="GO" id="GO:0016787">
    <property type="term" value="F:hydrolase activity"/>
    <property type="evidence" value="ECO:0007669"/>
    <property type="project" value="UniProtKB-KW"/>
</dbReference>
<accession>A0A6G0W252</accession>